<dbReference type="InterPro" id="IPR001611">
    <property type="entry name" value="Leu-rich_rpt"/>
</dbReference>
<dbReference type="AlphaFoldDB" id="A0AA86TFY2"/>
<keyword evidence="2" id="KW-0677">Repeat</keyword>
<organism evidence="3">
    <name type="scientific">Hexamita inflata</name>
    <dbReference type="NCBI Taxonomy" id="28002"/>
    <lineage>
        <taxon>Eukaryota</taxon>
        <taxon>Metamonada</taxon>
        <taxon>Diplomonadida</taxon>
        <taxon>Hexamitidae</taxon>
        <taxon>Hexamitinae</taxon>
        <taxon>Hexamita</taxon>
    </lineage>
</organism>
<dbReference type="EMBL" id="CATOUU010000132">
    <property type="protein sequence ID" value="CAI9917484.1"/>
    <property type="molecule type" value="Genomic_DNA"/>
</dbReference>
<name>A0AA86TFY2_9EUKA</name>
<comment type="caution">
    <text evidence="3">The sequence shown here is derived from an EMBL/GenBank/DDBJ whole genome shotgun (WGS) entry which is preliminary data.</text>
</comment>
<accession>A0AA86TFY2</accession>
<reference evidence="3" key="1">
    <citation type="submission" date="2023-06" db="EMBL/GenBank/DDBJ databases">
        <authorList>
            <person name="Kurt Z."/>
        </authorList>
    </citation>
    <scope>NUCLEOTIDE SEQUENCE</scope>
</reference>
<dbReference type="PANTHER" id="PTHR46652:SF3">
    <property type="entry name" value="LEUCINE-RICH REPEAT-CONTAINING PROTEIN 9"/>
    <property type="match status" value="1"/>
</dbReference>
<dbReference type="InterPro" id="IPR032675">
    <property type="entry name" value="LRR_dom_sf"/>
</dbReference>
<sequence>MFACSIHVIKSESLSNYNDKSNCLIQLTRINLTDLESLQQFKQLKKFESINNTQLTSIKQVYSLTNLLSLTINNTYINNLVGIKQLSKLQYIDLRDNYIVSVEPVKSLQYLKQVLIDNNFIQDLEHLTTTKNYNPEWIYFQNAITDSELARYLNDTQLKCTLLELKTSFEGKKRRTDELIRDYPAAYDAKMKAKYQYSVKGGSQNGFGPELSISNDPEIRDLRFVSELGVTDLYLDSCQNAHLLRAPANLRRLIHFPSGMKTAKGVERLVELEVLCIVQTQIVELNIRGLQKLKTLDCRNNNIMDMSAAEYLKAKGCCKERYLIDDQQQPSQQEIDEARLW</sequence>
<protein>
    <submittedName>
        <fullName evidence="3">Sigma-70 family RNA polymerase sigma factor</fullName>
    </submittedName>
    <submittedName>
        <fullName evidence="4">Sigma-70_family RNA polymerase sigma factor</fullName>
    </submittedName>
</protein>
<evidence type="ECO:0000313" key="5">
    <source>
        <dbReference type="Proteomes" id="UP001642409"/>
    </source>
</evidence>
<reference evidence="4 5" key="2">
    <citation type="submission" date="2024-07" db="EMBL/GenBank/DDBJ databases">
        <authorList>
            <person name="Akdeniz Z."/>
        </authorList>
    </citation>
    <scope>NUCLEOTIDE SEQUENCE [LARGE SCALE GENOMIC DNA]</scope>
</reference>
<evidence type="ECO:0000313" key="4">
    <source>
        <dbReference type="EMBL" id="CAL6076591.1"/>
    </source>
</evidence>
<keyword evidence="1" id="KW-0433">Leucine-rich repeat</keyword>
<dbReference type="InterPro" id="IPR050836">
    <property type="entry name" value="SDS22/Internalin_LRR"/>
</dbReference>
<gene>
    <name evidence="3" type="ORF">HINF_LOCUS5129</name>
    <name evidence="4" type="ORF">HINF_LOCUS57764</name>
</gene>
<dbReference type="PROSITE" id="PS51450">
    <property type="entry name" value="LRR"/>
    <property type="match status" value="1"/>
</dbReference>
<keyword evidence="5" id="KW-1185">Reference proteome</keyword>
<evidence type="ECO:0000313" key="3">
    <source>
        <dbReference type="EMBL" id="CAI9917484.1"/>
    </source>
</evidence>
<evidence type="ECO:0000256" key="2">
    <source>
        <dbReference type="ARBA" id="ARBA00022737"/>
    </source>
</evidence>
<dbReference type="EMBL" id="CAXDID020000320">
    <property type="protein sequence ID" value="CAL6076591.1"/>
    <property type="molecule type" value="Genomic_DNA"/>
</dbReference>
<dbReference type="Gene3D" id="3.80.10.10">
    <property type="entry name" value="Ribonuclease Inhibitor"/>
    <property type="match status" value="2"/>
</dbReference>
<dbReference type="Proteomes" id="UP001642409">
    <property type="component" value="Unassembled WGS sequence"/>
</dbReference>
<dbReference type="PANTHER" id="PTHR46652">
    <property type="entry name" value="LEUCINE-RICH REPEAT AND IQ DOMAIN-CONTAINING PROTEIN 1-RELATED"/>
    <property type="match status" value="1"/>
</dbReference>
<dbReference type="SUPFAM" id="SSF52058">
    <property type="entry name" value="L domain-like"/>
    <property type="match status" value="1"/>
</dbReference>
<evidence type="ECO:0000256" key="1">
    <source>
        <dbReference type="ARBA" id="ARBA00022614"/>
    </source>
</evidence>
<proteinExistence type="predicted"/>